<gene>
    <name evidence="7" type="ORF">CLF_111976</name>
</gene>
<feature type="transmembrane region" description="Helical" evidence="6">
    <location>
        <begin position="84"/>
        <end position="107"/>
    </location>
</feature>
<evidence type="ECO:0000256" key="5">
    <source>
        <dbReference type="ARBA" id="ARBA00023136"/>
    </source>
</evidence>
<feature type="non-terminal residue" evidence="7">
    <location>
        <position position="1"/>
    </location>
</feature>
<organism evidence="7 8">
    <name type="scientific">Clonorchis sinensis</name>
    <name type="common">Chinese liver fluke</name>
    <dbReference type="NCBI Taxonomy" id="79923"/>
    <lineage>
        <taxon>Eukaryota</taxon>
        <taxon>Metazoa</taxon>
        <taxon>Spiralia</taxon>
        <taxon>Lophotrochozoa</taxon>
        <taxon>Platyhelminthes</taxon>
        <taxon>Trematoda</taxon>
        <taxon>Digenea</taxon>
        <taxon>Opisthorchiida</taxon>
        <taxon>Opisthorchiata</taxon>
        <taxon>Opisthorchiidae</taxon>
        <taxon>Clonorchis</taxon>
    </lineage>
</organism>
<keyword evidence="5 6" id="KW-0472">Membrane</keyword>
<evidence type="ECO:0000256" key="1">
    <source>
        <dbReference type="ARBA" id="ARBA00004141"/>
    </source>
</evidence>
<evidence type="ECO:0000256" key="4">
    <source>
        <dbReference type="ARBA" id="ARBA00022989"/>
    </source>
</evidence>
<dbReference type="AlphaFoldDB" id="G7YVL7"/>
<evidence type="ECO:0000313" key="8">
    <source>
        <dbReference type="Proteomes" id="UP000008909"/>
    </source>
</evidence>
<evidence type="ECO:0000313" key="7">
    <source>
        <dbReference type="EMBL" id="GAA56997.1"/>
    </source>
</evidence>
<dbReference type="Pfam" id="PF03134">
    <property type="entry name" value="TB2_DP1_HVA22"/>
    <property type="match status" value="1"/>
</dbReference>
<dbReference type="PANTHER" id="PTHR12300">
    <property type="entry name" value="HVA22-LIKE PROTEINS"/>
    <property type="match status" value="1"/>
</dbReference>
<dbReference type="InterPro" id="IPR004345">
    <property type="entry name" value="TB2_DP1_HVA22"/>
</dbReference>
<proteinExistence type="inferred from homology"/>
<keyword evidence="7" id="KW-0675">Receptor</keyword>
<dbReference type="GO" id="GO:0016020">
    <property type="term" value="C:membrane"/>
    <property type="evidence" value="ECO:0007669"/>
    <property type="project" value="UniProtKB-SubCell"/>
</dbReference>
<keyword evidence="3 6" id="KW-0812">Transmembrane</keyword>
<sequence length="559" mass="63227">DLQRQLDEAIRKPGPVSNFLYVCEEKSGFERSTIVYGGVFLLFLYLLLGYGANALVLLVGFIYPAYQSVKAIETESKEDDTQWLIYWVSFASLQLFEAITFSLTQFIPFYPILKCLFLLHCMAPIPQNGSTQVYNYVIRPLFLKHSPKIDAALDTAVEVAEQLVEEIFNYRSHHANRYHKSSLILPLDVSSYCAKGPTYAVLSNQMGQAIANSNVRAISDAVLVVVSLIQHVVYPVTGAFTGTNEKAGVEATDTAVERRSIGLTAWHKPRLDLNVILVRSYDIVYYIFLLDQFGSDDLVSCGSTFNKCVHKCFSNESERFVVRTQPQHLVSAYVRPQNNDKSRRDRAEPNTFVTPVLKKLLASLVLRRLTVARETLTRGQQAGFRLGMPRKVVNILRSLFFQTSGRVKVYGELSRSFRTQSGVRQECPLSPFLFNFVIDEITKRTLEGLQNPGVQTASDENLVDLEYADDIALIFEEEEKAQKSRSAWVLSVLLAFRDGDRVNPNAPCWMRYKLWLLIDVTGVLVVSFYSDCLDECPERIISAERSRHAVDDADDLDEV</sequence>
<evidence type="ECO:0000256" key="2">
    <source>
        <dbReference type="ARBA" id="ARBA00008573"/>
    </source>
</evidence>
<protein>
    <submittedName>
        <fullName evidence="7">Receptor expression-enhancing protein 5</fullName>
    </submittedName>
</protein>
<comment type="subcellular location">
    <subcellularLocation>
        <location evidence="1">Membrane</location>
        <topology evidence="1">Multi-pass membrane protein</topology>
    </subcellularLocation>
</comment>
<reference key="2">
    <citation type="submission" date="2011-10" db="EMBL/GenBank/DDBJ databases">
        <title>The genome and transcriptome sequence of Clonorchis sinensis provide insights into the carcinogenic liver fluke.</title>
        <authorList>
            <person name="Wang X."/>
            <person name="Huang Y."/>
            <person name="Chen W."/>
            <person name="Liu H."/>
            <person name="Guo L."/>
            <person name="Chen Y."/>
            <person name="Luo F."/>
            <person name="Zhou W."/>
            <person name="Sun J."/>
            <person name="Mao Q."/>
            <person name="Liang P."/>
            <person name="Zhou C."/>
            <person name="Tian Y."/>
            <person name="Men J."/>
            <person name="Lv X."/>
            <person name="Huang L."/>
            <person name="Zhou J."/>
            <person name="Hu Y."/>
            <person name="Li R."/>
            <person name="Zhang F."/>
            <person name="Lei H."/>
            <person name="Li X."/>
            <person name="Hu X."/>
            <person name="Liang C."/>
            <person name="Xu J."/>
            <person name="Wu Z."/>
            <person name="Yu X."/>
        </authorList>
    </citation>
    <scope>NUCLEOTIDE SEQUENCE</scope>
    <source>
        <strain>Henan</strain>
    </source>
</reference>
<keyword evidence="8" id="KW-1185">Reference proteome</keyword>
<evidence type="ECO:0000256" key="3">
    <source>
        <dbReference type="ARBA" id="ARBA00022692"/>
    </source>
</evidence>
<keyword evidence="4 6" id="KW-1133">Transmembrane helix</keyword>
<dbReference type="PANTHER" id="PTHR12300:SF161">
    <property type="entry name" value="RECEPTOR EXPRESSION-ENHANCING PROTEIN"/>
    <property type="match status" value="1"/>
</dbReference>
<accession>G7YVL7</accession>
<dbReference type="Proteomes" id="UP000008909">
    <property type="component" value="Unassembled WGS sequence"/>
</dbReference>
<feature type="transmembrane region" description="Helical" evidence="6">
    <location>
        <begin position="34"/>
        <end position="63"/>
    </location>
</feature>
<comment type="similarity">
    <text evidence="2">Belongs to the DP1 family.</text>
</comment>
<dbReference type="EMBL" id="DF144484">
    <property type="protein sequence ID" value="GAA56997.1"/>
    <property type="molecule type" value="Genomic_DNA"/>
</dbReference>
<reference evidence="7" key="1">
    <citation type="journal article" date="2011" name="Genome Biol.">
        <title>The draft genome of the carcinogenic human liver fluke Clonorchis sinensis.</title>
        <authorList>
            <person name="Wang X."/>
            <person name="Chen W."/>
            <person name="Huang Y."/>
            <person name="Sun J."/>
            <person name="Men J."/>
            <person name="Liu H."/>
            <person name="Luo F."/>
            <person name="Guo L."/>
            <person name="Lv X."/>
            <person name="Deng C."/>
            <person name="Zhou C."/>
            <person name="Fan Y."/>
            <person name="Li X."/>
            <person name="Huang L."/>
            <person name="Hu Y."/>
            <person name="Liang C."/>
            <person name="Hu X."/>
            <person name="Xu J."/>
            <person name="Yu X."/>
        </authorList>
    </citation>
    <scope>NUCLEOTIDE SEQUENCE [LARGE SCALE GENOMIC DNA]</scope>
    <source>
        <strain evidence="7">Henan</strain>
    </source>
</reference>
<name>G7YVL7_CLOSI</name>
<evidence type="ECO:0000256" key="6">
    <source>
        <dbReference type="SAM" id="Phobius"/>
    </source>
</evidence>